<sequence length="190" mass="21952">METRLTPIEQPAGLMKLMYAFSKYLFGKVLSPLKIAYARLPLGFSLFSNKISRLEKKMVLKRELVLLIRHHVAQINTCSFCMDIGIAFALKAHQNTEKFYHLDELMTSPLYSDADRAALLFAQELTLEKKVSDATFGRAQHYFSDRELVEIAWIVSTEHYYNLMNLAFNIHSDNLCQLERMPGKKKEVEV</sequence>
<keyword evidence="2" id="KW-1185">Reference proteome</keyword>
<dbReference type="Gene3D" id="1.20.1290.10">
    <property type="entry name" value="AhpD-like"/>
    <property type="match status" value="1"/>
</dbReference>
<organism evidence="1 2">
    <name type="scientific">Rhodocytophaga aerolata</name>
    <dbReference type="NCBI Taxonomy" id="455078"/>
    <lineage>
        <taxon>Bacteria</taxon>
        <taxon>Pseudomonadati</taxon>
        <taxon>Bacteroidota</taxon>
        <taxon>Cytophagia</taxon>
        <taxon>Cytophagales</taxon>
        <taxon>Rhodocytophagaceae</taxon>
        <taxon>Rhodocytophaga</taxon>
    </lineage>
</organism>
<reference evidence="1" key="1">
    <citation type="submission" date="2023-07" db="EMBL/GenBank/DDBJ databases">
        <title>The genome sequence of Rhodocytophaga aerolata KACC 12507.</title>
        <authorList>
            <person name="Zhang X."/>
        </authorList>
    </citation>
    <scope>NUCLEOTIDE SEQUENCE</scope>
    <source>
        <strain evidence="1">KACC 12507</strain>
    </source>
</reference>
<comment type="caution">
    <text evidence="1">The sequence shown here is derived from an EMBL/GenBank/DDBJ whole genome shotgun (WGS) entry which is preliminary data.</text>
</comment>
<proteinExistence type="predicted"/>
<accession>A0ABT8RB26</accession>
<evidence type="ECO:0000313" key="2">
    <source>
        <dbReference type="Proteomes" id="UP001168528"/>
    </source>
</evidence>
<evidence type="ECO:0000313" key="1">
    <source>
        <dbReference type="EMBL" id="MDO1448408.1"/>
    </source>
</evidence>
<dbReference type="Proteomes" id="UP001168528">
    <property type="component" value="Unassembled WGS sequence"/>
</dbReference>
<dbReference type="PANTHER" id="PTHR34846:SF10">
    <property type="entry name" value="CYTOPLASMIC PROTEIN"/>
    <property type="match status" value="1"/>
</dbReference>
<dbReference type="PANTHER" id="PTHR34846">
    <property type="entry name" value="4-CARBOXYMUCONOLACTONE DECARBOXYLASE FAMILY PROTEIN (AFU_ORTHOLOGUE AFUA_6G11590)"/>
    <property type="match status" value="1"/>
</dbReference>
<dbReference type="InterPro" id="IPR029032">
    <property type="entry name" value="AhpD-like"/>
</dbReference>
<gene>
    <name evidence="1" type="ORF">Q0590_19185</name>
</gene>
<dbReference type="RefSeq" id="WP_302039208.1">
    <property type="nucleotide sequence ID" value="NZ_JAUKPO010000011.1"/>
</dbReference>
<dbReference type="SUPFAM" id="SSF69118">
    <property type="entry name" value="AhpD-like"/>
    <property type="match status" value="1"/>
</dbReference>
<protein>
    <submittedName>
        <fullName evidence="1">Carboxymuconolactone decarboxylase family protein</fullName>
    </submittedName>
</protein>
<dbReference type="EMBL" id="JAUKPO010000011">
    <property type="protein sequence ID" value="MDO1448408.1"/>
    <property type="molecule type" value="Genomic_DNA"/>
</dbReference>
<name>A0ABT8RB26_9BACT</name>